<sequence length="272" mass="31812">MKHQQTIFAKIKAMTEKLFFSVMFFILFSGKAQIILRNSDYKKFDSVTISRDGKNTSLKSNALKSFKFKKNDKIFYDNKLLDFYSNPDSLIFFDNTKTIEEVKVSYENTSAKKEKALKSTKKNAYAVIFPNNEIATFVKINTKKKTYIKSFSIFPVADPNLRPHNDNITIKVKLLGNKNGLPDNNEELIAFESKISDLKIKKKDKVVRWEFVLPKTIKYPKEGFFVVFFQKSLEDSTFFQINKDSDLLEYYPNEGWKSLNLNGYYYELKILQ</sequence>
<accession>A0A3D9BCG6</accession>
<protein>
    <submittedName>
        <fullName evidence="1">Uncharacterized protein</fullName>
    </submittedName>
</protein>
<evidence type="ECO:0000313" key="1">
    <source>
        <dbReference type="EMBL" id="REC51052.1"/>
    </source>
</evidence>
<dbReference type="AlphaFoldDB" id="A0A3D9BCG6"/>
<evidence type="ECO:0000313" key="2">
    <source>
        <dbReference type="Proteomes" id="UP000256924"/>
    </source>
</evidence>
<dbReference type="Proteomes" id="UP000256924">
    <property type="component" value="Unassembled WGS sequence"/>
</dbReference>
<proteinExistence type="predicted"/>
<dbReference type="EMBL" id="QNVU01000011">
    <property type="protein sequence ID" value="REC51052.1"/>
    <property type="molecule type" value="Genomic_DNA"/>
</dbReference>
<reference evidence="1 2" key="1">
    <citation type="journal article" date="2004" name="Emerg. Infect. Dis.">
        <title>Amoebae-resisting bacteria isolated from human nasal swabs by amoebal coculture.</title>
        <authorList>
            <person name="Greub G."/>
            <person name="La Scola B."/>
            <person name="Raoult D."/>
        </authorList>
    </citation>
    <scope>NUCLEOTIDE SEQUENCE [LARGE SCALE GENOMIC DNA]</scope>
    <source>
        <strain evidence="1 2">CCUG 51329</strain>
    </source>
</reference>
<organism evidence="1 2">
    <name type="scientific">Candidatus Chryseobacterium massiliense</name>
    <dbReference type="NCBI Taxonomy" id="204089"/>
    <lineage>
        <taxon>Bacteria</taxon>
        <taxon>Pseudomonadati</taxon>
        <taxon>Bacteroidota</taxon>
        <taxon>Flavobacteriia</taxon>
        <taxon>Flavobacteriales</taxon>
        <taxon>Weeksellaceae</taxon>
        <taxon>Chryseobacterium group</taxon>
        <taxon>Chryseobacterium</taxon>
    </lineage>
</organism>
<keyword evidence="2" id="KW-1185">Reference proteome</keyword>
<comment type="caution">
    <text evidence="1">The sequence shown here is derived from an EMBL/GenBank/DDBJ whole genome shotgun (WGS) entry which is preliminary data.</text>
</comment>
<dbReference type="RefSeq" id="WP_116097930.1">
    <property type="nucleotide sequence ID" value="NZ_QNVU01000011.1"/>
</dbReference>
<name>A0A3D9BCG6_9FLAO</name>
<gene>
    <name evidence="1" type="ORF">DRF68_07330</name>
</gene>